<accession>A0AAE9DC14</accession>
<dbReference type="AlphaFoldDB" id="A0AAE9DC14"/>
<dbReference type="EMBL" id="CP090893">
    <property type="protein sequence ID" value="ULU00485.1"/>
    <property type="molecule type" value="Genomic_DNA"/>
</dbReference>
<keyword evidence="1" id="KW-0812">Transmembrane</keyword>
<protein>
    <submittedName>
        <fullName evidence="2">Uncharacterized protein</fullName>
    </submittedName>
</protein>
<evidence type="ECO:0000313" key="2">
    <source>
        <dbReference type="EMBL" id="ULU00485.1"/>
    </source>
</evidence>
<evidence type="ECO:0000256" key="1">
    <source>
        <dbReference type="SAM" id="Phobius"/>
    </source>
</evidence>
<feature type="transmembrane region" description="Helical" evidence="1">
    <location>
        <begin position="74"/>
        <end position="98"/>
    </location>
</feature>
<feature type="transmembrane region" description="Helical" evidence="1">
    <location>
        <begin position="118"/>
        <end position="142"/>
    </location>
</feature>
<organism evidence="2 3">
    <name type="scientific">Caenorhabditis briggsae</name>
    <dbReference type="NCBI Taxonomy" id="6238"/>
    <lineage>
        <taxon>Eukaryota</taxon>
        <taxon>Metazoa</taxon>
        <taxon>Ecdysozoa</taxon>
        <taxon>Nematoda</taxon>
        <taxon>Chromadorea</taxon>
        <taxon>Rhabditida</taxon>
        <taxon>Rhabditina</taxon>
        <taxon>Rhabditomorpha</taxon>
        <taxon>Rhabditoidea</taxon>
        <taxon>Rhabditidae</taxon>
        <taxon>Peloderinae</taxon>
        <taxon>Caenorhabditis</taxon>
    </lineage>
</organism>
<evidence type="ECO:0000313" key="3">
    <source>
        <dbReference type="Proteomes" id="UP000827892"/>
    </source>
</evidence>
<gene>
    <name evidence="2" type="ORF">L3Y34_001153</name>
</gene>
<keyword evidence="1" id="KW-1133">Transmembrane helix</keyword>
<reference evidence="2 3" key="1">
    <citation type="submission" date="2022-05" db="EMBL/GenBank/DDBJ databases">
        <title>Chromosome-level reference genomes for two strains of Caenorhabditis briggsae: an improved platform for comparative genomics.</title>
        <authorList>
            <person name="Stevens L."/>
            <person name="Andersen E.C."/>
        </authorList>
    </citation>
    <scope>NUCLEOTIDE SEQUENCE [LARGE SCALE GENOMIC DNA]</scope>
    <source>
        <strain evidence="2">QX1410_ONT</strain>
        <tissue evidence="2">Whole-organism</tissue>
    </source>
</reference>
<sequence length="171" mass="19659">MSIFWTTPRKVKTAKITVIVISILFLIPEIFGYVYGWKPPYTNDYMSLMGLLISIFLDLFLAVIIYWECKWLILIALVIFGVHLVLSAIIFNLAFIAISVSLMTTLKDQAKLRNETDAFFNALFIQAILVSLWTLVFIRYYAVITVYRWSKIPRITANVTSSGPRITVHNI</sequence>
<dbReference type="Proteomes" id="UP000827892">
    <property type="component" value="Chromosome III"/>
</dbReference>
<proteinExistence type="predicted"/>
<keyword evidence="1" id="KW-0472">Membrane</keyword>
<name>A0AAE9DC14_CAEBR</name>
<feature type="transmembrane region" description="Helical" evidence="1">
    <location>
        <begin position="16"/>
        <end position="36"/>
    </location>
</feature>
<feature type="transmembrane region" description="Helical" evidence="1">
    <location>
        <begin position="48"/>
        <end position="67"/>
    </location>
</feature>